<dbReference type="InterPro" id="IPR006439">
    <property type="entry name" value="HAD-SF_hydro_IA"/>
</dbReference>
<gene>
    <name evidence="2" type="ORF">H4O21_07365</name>
</gene>
<dbReference type="PANTHER" id="PTHR43316">
    <property type="entry name" value="HYDROLASE, HALOACID DELAHOGENASE-RELATED"/>
    <property type="match status" value="1"/>
</dbReference>
<dbReference type="SFLD" id="SFLDG01129">
    <property type="entry name" value="C1.5:_HAD__Beta-PGM__Phosphata"/>
    <property type="match status" value="1"/>
</dbReference>
<dbReference type="Gene3D" id="1.20.120.1600">
    <property type="match status" value="1"/>
</dbReference>
<reference evidence="2 3" key="1">
    <citation type="submission" date="2020-08" db="EMBL/GenBank/DDBJ databases">
        <title>Oceanospirillum sp. nov. isolated from marine sediment.</title>
        <authorList>
            <person name="Ji X."/>
        </authorList>
    </citation>
    <scope>NUCLEOTIDE SEQUENCE [LARGE SCALE GENOMIC DNA]</scope>
    <source>
        <strain evidence="2 3">D5</strain>
    </source>
</reference>
<evidence type="ECO:0000313" key="3">
    <source>
        <dbReference type="Proteomes" id="UP000565262"/>
    </source>
</evidence>
<dbReference type="PANTHER" id="PTHR43316:SF8">
    <property type="entry name" value="HAD FAMILY HYDROLASE"/>
    <property type="match status" value="1"/>
</dbReference>
<dbReference type="RefSeq" id="WP_182808210.1">
    <property type="nucleotide sequence ID" value="NZ_JACJFM010000007.1"/>
</dbReference>
<dbReference type="InterPro" id="IPR036412">
    <property type="entry name" value="HAD-like_sf"/>
</dbReference>
<organism evidence="2 3">
    <name type="scientific">Oceanospirillum sediminis</name>
    <dbReference type="NCBI Taxonomy" id="2760088"/>
    <lineage>
        <taxon>Bacteria</taxon>
        <taxon>Pseudomonadati</taxon>
        <taxon>Pseudomonadota</taxon>
        <taxon>Gammaproteobacteria</taxon>
        <taxon>Oceanospirillales</taxon>
        <taxon>Oceanospirillaceae</taxon>
        <taxon>Oceanospirillum</taxon>
    </lineage>
</organism>
<dbReference type="NCBIfam" id="TIGR01509">
    <property type="entry name" value="HAD-SF-IA-v3"/>
    <property type="match status" value="1"/>
</dbReference>
<dbReference type="InterPro" id="IPR023214">
    <property type="entry name" value="HAD_sf"/>
</dbReference>
<dbReference type="Proteomes" id="UP000565262">
    <property type="component" value="Unassembled WGS sequence"/>
</dbReference>
<dbReference type="GO" id="GO:0016787">
    <property type="term" value="F:hydrolase activity"/>
    <property type="evidence" value="ECO:0007669"/>
    <property type="project" value="UniProtKB-KW"/>
</dbReference>
<keyword evidence="1 2" id="KW-0378">Hydrolase</keyword>
<dbReference type="InterPro" id="IPR051540">
    <property type="entry name" value="S-2-haloacid_dehalogenase"/>
</dbReference>
<protein>
    <submittedName>
        <fullName evidence="2">HAD family hydrolase</fullName>
    </submittedName>
</protein>
<accession>A0A839IMH3</accession>
<sequence>MAIKAVVFDLDDTLWDLDPVLHRAEQVFYQWLNNHAPALTARFTARELRLYRLGLARRDPELRHFVTRVRMRATHECLLLSGYSESDATALTEQSFAVLWQARNRIEPFPWAVEALEGLKREYQIGALSNGNADVYQTELGEYFDFAFSAEGLSVAKPDARAFQAVLDHLTCQPEEIAFVGDNPEHDIQGAAAMGMKTIWVQVKDWPNPPEEIPFDQRIDSLQLLHQAVRNLG</sequence>
<dbReference type="NCBIfam" id="TIGR01549">
    <property type="entry name" value="HAD-SF-IA-v1"/>
    <property type="match status" value="1"/>
</dbReference>
<dbReference type="Gene3D" id="3.40.50.1000">
    <property type="entry name" value="HAD superfamily/HAD-like"/>
    <property type="match status" value="1"/>
</dbReference>
<dbReference type="Pfam" id="PF00702">
    <property type="entry name" value="Hydrolase"/>
    <property type="match status" value="1"/>
</dbReference>
<dbReference type="AlphaFoldDB" id="A0A839IMH3"/>
<name>A0A839IMH3_9GAMM</name>
<dbReference type="SFLD" id="SFLDS00003">
    <property type="entry name" value="Haloacid_Dehalogenase"/>
    <property type="match status" value="1"/>
</dbReference>
<dbReference type="PRINTS" id="PR00413">
    <property type="entry name" value="HADHALOGNASE"/>
</dbReference>
<comment type="caution">
    <text evidence="2">The sequence shown here is derived from an EMBL/GenBank/DDBJ whole genome shotgun (WGS) entry which is preliminary data.</text>
</comment>
<evidence type="ECO:0000256" key="1">
    <source>
        <dbReference type="ARBA" id="ARBA00022801"/>
    </source>
</evidence>
<proteinExistence type="predicted"/>
<dbReference type="EMBL" id="JACJFM010000007">
    <property type="protein sequence ID" value="MBB1486425.1"/>
    <property type="molecule type" value="Genomic_DNA"/>
</dbReference>
<keyword evidence="3" id="KW-1185">Reference proteome</keyword>
<dbReference type="SUPFAM" id="SSF56784">
    <property type="entry name" value="HAD-like"/>
    <property type="match status" value="1"/>
</dbReference>
<evidence type="ECO:0000313" key="2">
    <source>
        <dbReference type="EMBL" id="MBB1486425.1"/>
    </source>
</evidence>